<keyword evidence="1" id="KW-0732">Signal</keyword>
<protein>
    <recommendedName>
        <fullName evidence="2">DUF3502 domain-containing protein</fullName>
    </recommendedName>
</protein>
<accession>A0ABM9C4G2</accession>
<dbReference type="Pfam" id="PF01547">
    <property type="entry name" value="SBP_bac_1"/>
    <property type="match status" value="1"/>
</dbReference>
<dbReference type="PANTHER" id="PTHR43649">
    <property type="entry name" value="ARABINOSE-BINDING PROTEIN-RELATED"/>
    <property type="match status" value="1"/>
</dbReference>
<dbReference type="PROSITE" id="PS51257">
    <property type="entry name" value="PROKAR_LIPOPROTEIN"/>
    <property type="match status" value="1"/>
</dbReference>
<comment type="caution">
    <text evidence="3">The sequence shown here is derived from an EMBL/GenBank/DDBJ whole genome shotgun (WGS) entry which is preliminary data.</text>
</comment>
<dbReference type="SUPFAM" id="SSF53850">
    <property type="entry name" value="Periplasmic binding protein-like II"/>
    <property type="match status" value="1"/>
</dbReference>
<gene>
    <name evidence="3" type="ORF">PAECIP111891_01990</name>
</gene>
<evidence type="ECO:0000313" key="4">
    <source>
        <dbReference type="Proteomes" id="UP000838821"/>
    </source>
</evidence>
<dbReference type="InterPro" id="IPR050490">
    <property type="entry name" value="Bact_solute-bd_prot1"/>
</dbReference>
<name>A0ABM9C4G2_9BACL</name>
<dbReference type="EMBL" id="CAKMMW010000004">
    <property type="protein sequence ID" value="CAH1202149.1"/>
    <property type="molecule type" value="Genomic_DNA"/>
</dbReference>
<feature type="chain" id="PRO_5047004809" description="DUF3502 domain-containing protein" evidence="1">
    <location>
        <begin position="22"/>
        <end position="537"/>
    </location>
</feature>
<evidence type="ECO:0000313" key="3">
    <source>
        <dbReference type="EMBL" id="CAH1202149.1"/>
    </source>
</evidence>
<sequence>MKTRMVSTSLLAVAVITTATACSNSKQPEASTAATAVTSTAPAKLAPVTLKGMLFGDPPKDMQLVMDEFEKRTKDTLNTKLNIQWNPSADHKQKVKLMMTAGEEVDFVFDADFMNLKELVPQGAYAQLDKYFNNDAYPGLKKAFTPEFVEANKRFDGHLYTIPFTQYFYDLPVVYIRKDLREKYGLGKINSYEDLENFYKKVQESDKTLTPLAVKGNGGFQEIWTGESNTKIPNVGTVGIAGIPILVQLSDDGKKVQNMAALGDDAEAFAKLPSPYNTAKTAYPQYDKWAEWSRYLEKDVVSQKDSKAYFMSGKAATYYGTISSFAADRKKLKETISTADLEFFVLRKDIRDMKPQAISTNYRSNNSIAIPTTSKNIDRTMKYFDWLFSSQENHDLIEYGIPGKHWEAVGSNQIKLLDESKNYNFPGYEMSWNPNMIRLSSDLDDTSRKYFEYSAKADTYYSAPLAMFTFDSTNVKAEVASITSKTDPFIQLLKAGQIKDWEAQTAKLSGELKALGMDKVRAELQKQIQAYLDKGGR</sequence>
<keyword evidence="4" id="KW-1185">Reference proteome</keyword>
<dbReference type="PANTHER" id="PTHR43649:SF17">
    <property type="entry name" value="ABC TRANSPORTER SOLUTE BINDING PROTEIN-SUGAR TRANSPORT"/>
    <property type="match status" value="1"/>
</dbReference>
<dbReference type="InterPro" id="IPR022627">
    <property type="entry name" value="DUF3502"/>
</dbReference>
<dbReference type="RefSeq" id="WP_236286688.1">
    <property type="nucleotide sequence ID" value="NZ_CAKMMW010000004.1"/>
</dbReference>
<feature type="signal peptide" evidence="1">
    <location>
        <begin position="1"/>
        <end position="21"/>
    </location>
</feature>
<evidence type="ECO:0000259" key="2">
    <source>
        <dbReference type="Pfam" id="PF12010"/>
    </source>
</evidence>
<reference evidence="3" key="1">
    <citation type="submission" date="2022-01" db="EMBL/GenBank/DDBJ databases">
        <authorList>
            <person name="Criscuolo A."/>
        </authorList>
    </citation>
    <scope>NUCLEOTIDE SEQUENCE</scope>
    <source>
        <strain evidence="3">CIP111891</strain>
    </source>
</reference>
<organism evidence="3 4">
    <name type="scientific">Paenibacillus allorhizoplanae</name>
    <dbReference type="NCBI Taxonomy" id="2905648"/>
    <lineage>
        <taxon>Bacteria</taxon>
        <taxon>Bacillati</taxon>
        <taxon>Bacillota</taxon>
        <taxon>Bacilli</taxon>
        <taxon>Bacillales</taxon>
        <taxon>Paenibacillaceae</taxon>
        <taxon>Paenibacillus</taxon>
    </lineage>
</organism>
<proteinExistence type="predicted"/>
<dbReference type="Gene3D" id="3.40.190.10">
    <property type="entry name" value="Periplasmic binding protein-like II"/>
    <property type="match status" value="2"/>
</dbReference>
<evidence type="ECO:0000256" key="1">
    <source>
        <dbReference type="SAM" id="SignalP"/>
    </source>
</evidence>
<feature type="domain" description="DUF3502" evidence="2">
    <location>
        <begin position="464"/>
        <end position="532"/>
    </location>
</feature>
<dbReference type="InterPro" id="IPR006059">
    <property type="entry name" value="SBP"/>
</dbReference>
<dbReference type="Proteomes" id="UP000838821">
    <property type="component" value="Unassembled WGS sequence"/>
</dbReference>
<dbReference type="Pfam" id="PF12010">
    <property type="entry name" value="DUF3502"/>
    <property type="match status" value="1"/>
</dbReference>